<dbReference type="EMBL" id="GGEC01063110">
    <property type="protein sequence ID" value="MBX43594.1"/>
    <property type="molecule type" value="Transcribed_RNA"/>
</dbReference>
<reference evidence="1" key="1">
    <citation type="submission" date="2018-02" db="EMBL/GenBank/DDBJ databases">
        <title>Rhizophora mucronata_Transcriptome.</title>
        <authorList>
            <person name="Meera S.P."/>
            <person name="Sreeshan A."/>
            <person name="Augustine A."/>
        </authorList>
    </citation>
    <scope>NUCLEOTIDE SEQUENCE</scope>
    <source>
        <tissue evidence="1">Leaf</tissue>
    </source>
</reference>
<accession>A0A2P2NMG9</accession>
<protein>
    <submittedName>
        <fullName evidence="1">Uncharacterized protein</fullName>
    </submittedName>
</protein>
<dbReference type="AlphaFoldDB" id="A0A2P2NMG9"/>
<name>A0A2P2NMG9_RHIMU</name>
<evidence type="ECO:0000313" key="1">
    <source>
        <dbReference type="EMBL" id="MBX43594.1"/>
    </source>
</evidence>
<proteinExistence type="predicted"/>
<organism evidence="1">
    <name type="scientific">Rhizophora mucronata</name>
    <name type="common">Asiatic mangrove</name>
    <dbReference type="NCBI Taxonomy" id="61149"/>
    <lineage>
        <taxon>Eukaryota</taxon>
        <taxon>Viridiplantae</taxon>
        <taxon>Streptophyta</taxon>
        <taxon>Embryophyta</taxon>
        <taxon>Tracheophyta</taxon>
        <taxon>Spermatophyta</taxon>
        <taxon>Magnoliopsida</taxon>
        <taxon>eudicotyledons</taxon>
        <taxon>Gunneridae</taxon>
        <taxon>Pentapetalae</taxon>
        <taxon>rosids</taxon>
        <taxon>fabids</taxon>
        <taxon>Malpighiales</taxon>
        <taxon>Rhizophoraceae</taxon>
        <taxon>Rhizophora</taxon>
    </lineage>
</organism>
<sequence>MTTKLLVLQNPSLTAVLIAISPSIRPSNKTPSHINFRYPLT</sequence>